<keyword evidence="2" id="KW-1185">Reference proteome</keyword>
<evidence type="ECO:0000313" key="1">
    <source>
        <dbReference type="EMBL" id="KAI4299401.1"/>
    </source>
</evidence>
<gene>
    <name evidence="1" type="ORF">L6164_032868</name>
</gene>
<comment type="caution">
    <text evidence="1">The sequence shown here is derived from an EMBL/GenBank/DDBJ whole genome shotgun (WGS) entry which is preliminary data.</text>
</comment>
<name>A0ACB9KQ36_BAUVA</name>
<dbReference type="Proteomes" id="UP000828941">
    <property type="component" value="Chromosome 13"/>
</dbReference>
<sequence length="331" mass="34996">MQQGDDGRGAGEGEGGGVVGNQDRRSKAAHGGDGGQGQLQRQQQQPQKCPRCESANTKFCYYNNYSLSQPRYFCKTCRRYWTQGGTLRNVPVGGGCRKGKRAKTAASSSTITGETSSRSLPQEVVGQPQPVRPNIITSDHPAIISTKDLSSALVSPAPALGISPYYQSTAGGGRGGGGFLSSLAAIQLNPSQPSFNQGLNVGTDAMVSSNLGLLTGFNVASLGPPHQIRPPSQFFQMGNREREVEALFPAEQRGLVQSTMATHNSTGVPHHDWSQSFITNANDHRTPGDGSFWSTISTSSISGNSESNANSGSSSLFPNRWPDLPGYGPPP</sequence>
<protein>
    <submittedName>
        <fullName evidence="1">Uncharacterized protein</fullName>
    </submittedName>
</protein>
<organism evidence="1 2">
    <name type="scientific">Bauhinia variegata</name>
    <name type="common">Purple orchid tree</name>
    <name type="synonym">Phanera variegata</name>
    <dbReference type="NCBI Taxonomy" id="167791"/>
    <lineage>
        <taxon>Eukaryota</taxon>
        <taxon>Viridiplantae</taxon>
        <taxon>Streptophyta</taxon>
        <taxon>Embryophyta</taxon>
        <taxon>Tracheophyta</taxon>
        <taxon>Spermatophyta</taxon>
        <taxon>Magnoliopsida</taxon>
        <taxon>eudicotyledons</taxon>
        <taxon>Gunneridae</taxon>
        <taxon>Pentapetalae</taxon>
        <taxon>rosids</taxon>
        <taxon>fabids</taxon>
        <taxon>Fabales</taxon>
        <taxon>Fabaceae</taxon>
        <taxon>Cercidoideae</taxon>
        <taxon>Cercideae</taxon>
        <taxon>Bauhiniinae</taxon>
        <taxon>Bauhinia</taxon>
    </lineage>
</organism>
<accession>A0ACB9KQ36</accession>
<dbReference type="EMBL" id="CM039438">
    <property type="protein sequence ID" value="KAI4299401.1"/>
    <property type="molecule type" value="Genomic_DNA"/>
</dbReference>
<evidence type="ECO:0000313" key="2">
    <source>
        <dbReference type="Proteomes" id="UP000828941"/>
    </source>
</evidence>
<proteinExistence type="predicted"/>
<reference evidence="1 2" key="1">
    <citation type="journal article" date="2022" name="DNA Res.">
        <title>Chromosomal-level genome assembly of the orchid tree Bauhinia variegata (Leguminosae; Cercidoideae) supports the allotetraploid origin hypothesis of Bauhinia.</title>
        <authorList>
            <person name="Zhong Y."/>
            <person name="Chen Y."/>
            <person name="Zheng D."/>
            <person name="Pang J."/>
            <person name="Liu Y."/>
            <person name="Luo S."/>
            <person name="Meng S."/>
            <person name="Qian L."/>
            <person name="Wei D."/>
            <person name="Dai S."/>
            <person name="Zhou R."/>
        </authorList>
    </citation>
    <scope>NUCLEOTIDE SEQUENCE [LARGE SCALE GENOMIC DNA]</scope>
    <source>
        <strain evidence="1">BV-YZ2020</strain>
    </source>
</reference>